<sequence length="1357" mass="150928">MAESSAAYEGFVCPWVCSTVLADMYKIFLSREGCICLRMIDESSRPSRGDDSTDSSAQSEQHGTNCENNRDQRHETIESFQEKLPSLLARIGSVWRETSNFLGHPGDWAMERMMEFFCEHLATDFEVVKSLKFDSFLSGLFESGDLIAYPDFLMNHLSLMAAEVLVKCQTDVSDEFKTLAFKLIRSPVGLWMVDKGHRLDIVFRCFRRFVDERVMLDLLHEVKFDAEISLSFAVASPQNYTRKSASEYFCAAVAFAFGKQDDVTTLDEPKKSPESELIQSYRLQLRDIVITSLKEFCRQLVQRSKTKSDSFLGERQHSQDVENNENISSSVVVYFCDLLAACSRASDNFVSCFTQENVCQDCVQLMLSIGRDGTVDSHEVFAPTVELLVQMINLSEKKDELAQRLLDILLCFCDRKNVSTAIDVISIAGKLCHRLWYPESDRIFLTELALLPLLIVCGWPKSCGHRCPAFVQFVATTLDAGARTQPRTLIQTAVTNAIHFSETQDEFSLSVDLLNYFLLKRLEAPKDVTKPFMSAGLVTSVGATELLLCVLQHYQQHLDLIGCGSTATSVQRYSRALLQQSCLSFQQVDSVLQVYSATLAHLSVATSSAATVDLKNGSPRDVLDIGILTDIAHNLNKKMVDLDPRVREMAVKSAGALFLLGNKEVHDVLLTCNTLTSLWQSLNDLNEDVVSQALAVLSQAAAGGSLQVLMTCCGGTEEVVKSTASGLLVSPHWDNVKPIALKLLSELVPADMFTTYAEVCLRQDNSRLCTSVLEYGGKVLLSGLRDPCLSSSQRLDILLSWLEAGWGDLVLSKADAHDTSNFRLAAEIMADILSFMNKPDVGDSIREKITHLIASFAKFSDTDSKTFREVFGSFCQRFESNGNSTSTCNENTDEPLAKKLKFCDGPMGKVTDSGLCEGEPIQCFFCVLASNISQEKVKSEISQQEISKGQNDAGGAGDLPTDSEECTLDSTKELSPLTLRTEPLPLKKLVKTISNCLEAESLPQEMMSQTQQMLAYLAYEDVLTSLGPERLRREALRSTDEYARNPGMLLHDLKTVLDRSLKDVGEIVENETAEILSKKLFDLCDNTRVQKPTASLRGTAFVLATASCFLENSPEVVRFVLKHRRVLVKSSTNRINKHFILDEFLGRLEHMKRNGTKGLNLQQYFQSLEGLNRLLFLYVKQKLSQPDNDILRGPIMTDDVCCQALDDNMAVDVRSDGAGNSQDSESINTEKLIALLQSLGGGKEDDLRPSISSLPSWLIQALYKSFSDSFDPFDKLKDSVDALVKSDRRNRFPRVIRALVGTGQHHVLTLCRSVSDQLSENLLPVCLLADQVNNWVTADEDDFDSEGDNDPTAIDCY</sequence>
<proteinExistence type="predicted"/>
<gene>
    <name evidence="3" type="primary">LOC101864038</name>
</gene>
<evidence type="ECO:0000313" key="2">
    <source>
        <dbReference type="Proteomes" id="UP000694888"/>
    </source>
</evidence>
<dbReference type="InterPro" id="IPR016024">
    <property type="entry name" value="ARM-type_fold"/>
</dbReference>
<protein>
    <submittedName>
        <fullName evidence="3">Uncharacterized protein LOC101864038</fullName>
    </submittedName>
</protein>
<organism evidence="2 3">
    <name type="scientific">Aplysia californica</name>
    <name type="common">California sea hare</name>
    <dbReference type="NCBI Taxonomy" id="6500"/>
    <lineage>
        <taxon>Eukaryota</taxon>
        <taxon>Metazoa</taxon>
        <taxon>Spiralia</taxon>
        <taxon>Lophotrochozoa</taxon>
        <taxon>Mollusca</taxon>
        <taxon>Gastropoda</taxon>
        <taxon>Heterobranchia</taxon>
        <taxon>Euthyneura</taxon>
        <taxon>Tectipleura</taxon>
        <taxon>Aplysiida</taxon>
        <taxon>Aplysioidea</taxon>
        <taxon>Aplysiidae</taxon>
        <taxon>Aplysia</taxon>
    </lineage>
</organism>
<feature type="region of interest" description="Disordered" evidence="1">
    <location>
        <begin position="44"/>
        <end position="72"/>
    </location>
</feature>
<reference evidence="3" key="1">
    <citation type="submission" date="2025-08" db="UniProtKB">
        <authorList>
            <consortium name="RefSeq"/>
        </authorList>
    </citation>
    <scope>IDENTIFICATION</scope>
</reference>
<accession>A0ABM0K9P7</accession>
<feature type="region of interest" description="Disordered" evidence="1">
    <location>
        <begin position="943"/>
        <end position="962"/>
    </location>
</feature>
<dbReference type="RefSeq" id="XP_005112283.1">
    <property type="nucleotide sequence ID" value="XM_005112226.3"/>
</dbReference>
<evidence type="ECO:0000256" key="1">
    <source>
        <dbReference type="SAM" id="MobiDB-lite"/>
    </source>
</evidence>
<dbReference type="Proteomes" id="UP000694888">
    <property type="component" value="Unplaced"/>
</dbReference>
<name>A0ABM0K9P7_APLCA</name>
<dbReference type="GeneID" id="101864038"/>
<keyword evidence="2" id="KW-1185">Reference proteome</keyword>
<dbReference type="SUPFAM" id="SSF48371">
    <property type="entry name" value="ARM repeat"/>
    <property type="match status" value="1"/>
</dbReference>
<feature type="compositionally biased region" description="Polar residues" evidence="1">
    <location>
        <begin position="54"/>
        <end position="67"/>
    </location>
</feature>
<evidence type="ECO:0000313" key="3">
    <source>
        <dbReference type="RefSeq" id="XP_005112283.1"/>
    </source>
</evidence>